<reference evidence="1 2" key="1">
    <citation type="journal article" date="2011" name="J. Bacteriol.">
        <title>Genome sequence of the repetitive-sequence-rich Mycoplasma fermentans strain M64.</title>
        <authorList>
            <person name="Shu H.W."/>
            <person name="Liu T.T."/>
            <person name="Chang H.Y."/>
            <person name="Liu Y.M."/>
            <person name="Wu K.M."/>
            <person name="Shu H.Y."/>
            <person name="Tsai S.F."/>
            <person name="Hsiao K.J."/>
            <person name="Hu W.S."/>
            <person name="Ng W.V."/>
        </authorList>
    </citation>
    <scope>NUCLEOTIDE SEQUENCE [LARGE SCALE GENOMIC DNA]</scope>
    <source>
        <strain evidence="1 2">M64</strain>
    </source>
</reference>
<dbReference type="EMBL" id="CP002458">
    <property type="protein sequence ID" value="ADV34768.1"/>
    <property type="molecule type" value="Genomic_DNA"/>
</dbReference>
<evidence type="ECO:0000313" key="2">
    <source>
        <dbReference type="Proteomes" id="UP000007473"/>
    </source>
</evidence>
<gene>
    <name evidence="1" type="ordered locus">MfeM64YM_0771</name>
</gene>
<accession>A0AB32XCU0</accession>
<sequence>MNEYKFEETQETFKDKMQDIKSLLSNIEKKYN</sequence>
<evidence type="ECO:0000313" key="1">
    <source>
        <dbReference type="EMBL" id="ADV34768.1"/>
    </source>
</evidence>
<proteinExistence type="predicted"/>
<dbReference type="KEGG" id="mfm:MfeM64YM_0771"/>
<protein>
    <submittedName>
        <fullName evidence="1">Uncharacterized protein</fullName>
    </submittedName>
</protein>
<organism evidence="1 2">
    <name type="scientific">Mycoplasmopsis fermentans (strain M64)</name>
    <name type="common">Mycoplasma fermentans</name>
    <dbReference type="NCBI Taxonomy" id="943945"/>
    <lineage>
        <taxon>Bacteria</taxon>
        <taxon>Bacillati</taxon>
        <taxon>Mycoplasmatota</taxon>
        <taxon>Mycoplasmoidales</taxon>
        <taxon>Metamycoplasmataceae</taxon>
        <taxon>Mycoplasmopsis</taxon>
    </lineage>
</organism>
<dbReference type="AlphaFoldDB" id="A0AB32XCU0"/>
<name>A0AB32XCU0_MYCFM</name>
<dbReference type="Proteomes" id="UP000007473">
    <property type="component" value="Chromosome"/>
</dbReference>